<keyword evidence="7" id="KW-1185">Reference proteome</keyword>
<evidence type="ECO:0000256" key="1">
    <source>
        <dbReference type="ARBA" id="ARBA00022801"/>
    </source>
</evidence>
<dbReference type="PANTHER" id="PTHR10272:SF0">
    <property type="entry name" value="PLATELET-ACTIVATING FACTOR ACETYLHYDROLASE"/>
    <property type="match status" value="1"/>
</dbReference>
<dbReference type="Proteomes" id="UP000005940">
    <property type="component" value="Chromosome"/>
</dbReference>
<evidence type="ECO:0000256" key="4">
    <source>
        <dbReference type="SAM" id="MobiDB-lite"/>
    </source>
</evidence>
<evidence type="ECO:0000313" key="6">
    <source>
        <dbReference type="EMBL" id="QKM70971.1"/>
    </source>
</evidence>
<gene>
    <name evidence="6" type="ORF">STSU_031395</name>
</gene>
<keyword evidence="3" id="KW-0443">Lipid metabolism</keyword>
<protein>
    <submittedName>
        <fullName evidence="6">Alpha/beta hydrolase</fullName>
    </submittedName>
</protein>
<dbReference type="Gene3D" id="3.40.50.1820">
    <property type="entry name" value="alpha/beta hydrolase"/>
    <property type="match status" value="1"/>
</dbReference>
<keyword evidence="5" id="KW-0732">Signal</keyword>
<dbReference type="InterPro" id="IPR029058">
    <property type="entry name" value="AB_hydrolase_fold"/>
</dbReference>
<dbReference type="GO" id="GO:0016042">
    <property type="term" value="P:lipid catabolic process"/>
    <property type="evidence" value="ECO:0007669"/>
    <property type="project" value="UniProtKB-KW"/>
</dbReference>
<name>A0A7G3UMY3_STRT9</name>
<feature type="region of interest" description="Disordered" evidence="4">
    <location>
        <begin position="385"/>
        <end position="404"/>
    </location>
</feature>
<dbReference type="GO" id="GO:0003847">
    <property type="term" value="F:1-alkyl-2-acetylglycerophosphocholine esterase activity"/>
    <property type="evidence" value="ECO:0007669"/>
    <property type="project" value="TreeGrafter"/>
</dbReference>
<evidence type="ECO:0000256" key="2">
    <source>
        <dbReference type="ARBA" id="ARBA00022963"/>
    </source>
</evidence>
<organism evidence="6 7">
    <name type="scientific">Streptomyces tsukubensis (strain DSM 42081 / NBRC 108919 / NRRL 18488 / 9993)</name>
    <dbReference type="NCBI Taxonomy" id="1114943"/>
    <lineage>
        <taxon>Bacteria</taxon>
        <taxon>Bacillati</taxon>
        <taxon>Actinomycetota</taxon>
        <taxon>Actinomycetes</taxon>
        <taxon>Kitasatosporales</taxon>
        <taxon>Streptomycetaceae</taxon>
        <taxon>Streptomyces</taxon>
    </lineage>
</organism>
<feature type="region of interest" description="Disordered" evidence="4">
    <location>
        <begin position="37"/>
        <end position="57"/>
    </location>
</feature>
<dbReference type="EMBL" id="CP029159">
    <property type="protein sequence ID" value="QKM70971.1"/>
    <property type="molecule type" value="Genomic_DNA"/>
</dbReference>
<feature type="chain" id="PRO_5029006031" evidence="5">
    <location>
        <begin position="30"/>
        <end position="404"/>
    </location>
</feature>
<dbReference type="AlphaFoldDB" id="A0A7G3UMY3"/>
<dbReference type="SUPFAM" id="SSF53474">
    <property type="entry name" value="alpha/beta-Hydrolases"/>
    <property type="match status" value="1"/>
</dbReference>
<proteinExistence type="predicted"/>
<keyword evidence="1 6" id="KW-0378">Hydrolase</keyword>
<feature type="signal peptide" evidence="5">
    <location>
        <begin position="1"/>
        <end position="29"/>
    </location>
</feature>
<sequence>MIPVTRTAAIAVLACALVLPVAVTAPAHAVPKAAAGSVAATAPPAGTPRSTALELPRPTGKYAIGSSVHHLVDRSRKDPWEPAAEARELMATVHYPAARPGPPGARTTAYGTVDEARAMLKGIGFDPAVPAELLAATRTHSRPGALPARGRFPLVVLSPGFSVPRYTMTALAEDLASRGYVTVSVDHAYESFGLSVPGGRLLTCKACTALDVDGVPASVVTATRAKDVSYVLDRITGRHPVWKHSGMIDRKRIGMAGHSIGGASAATAMVNDRRVLAGINMDGAFWDDLPPTGLNGRPFLMMGTDDNVHRPGGIDTTWDRMWPSLDGWKRWLTVAGTDHGAFADFPLIEEHFGLPRAPLPAARSVEVVRTYAAAFFDEHLKRKPQPLLAGPSPANPEVNFHHLP</sequence>
<accession>A0A7G3UMY3</accession>
<dbReference type="Pfam" id="PF03403">
    <property type="entry name" value="PAF-AH_p_II"/>
    <property type="match status" value="1"/>
</dbReference>
<keyword evidence="2" id="KW-0442">Lipid degradation</keyword>
<reference evidence="6 7" key="1">
    <citation type="journal article" date="2012" name="J. Bacteriol.">
        <title>Draft genome of Streptomyces tsukubaensis NRRL 18488, the producer of the clinically important immunosuppressant tacrolimus (FK506).</title>
        <authorList>
            <person name="Barreiro C."/>
            <person name="Prieto C."/>
            <person name="Sola-Landa A."/>
            <person name="Solera E."/>
            <person name="Martinez-Castro M."/>
            <person name="Perez-Redondo R."/>
            <person name="Garcia-Estrada C."/>
            <person name="Aparicio J.F."/>
            <person name="Fernandez-Martinez L.T."/>
            <person name="Santos-Aberturas J."/>
            <person name="Salehi-Najafabadi Z."/>
            <person name="Rodriguez-Garcia A."/>
            <person name="Tauch A."/>
            <person name="Martin J.F."/>
        </authorList>
    </citation>
    <scope>NUCLEOTIDE SEQUENCE [LARGE SCALE GENOMIC DNA]</scope>
    <source>
        <strain evidence="7">DSM 42081 / NBRC 108919 / NRRL 18488 / 9993</strain>
    </source>
</reference>
<dbReference type="PANTHER" id="PTHR10272">
    <property type="entry name" value="PLATELET-ACTIVATING FACTOR ACETYLHYDROLASE"/>
    <property type="match status" value="1"/>
</dbReference>
<dbReference type="RefSeq" id="WP_040916962.1">
    <property type="nucleotide sequence ID" value="NZ_CP029159.1"/>
</dbReference>
<evidence type="ECO:0000313" key="7">
    <source>
        <dbReference type="Proteomes" id="UP000005940"/>
    </source>
</evidence>
<evidence type="ECO:0000256" key="5">
    <source>
        <dbReference type="SAM" id="SignalP"/>
    </source>
</evidence>
<feature type="compositionally biased region" description="Low complexity" evidence="4">
    <location>
        <begin position="37"/>
        <end position="52"/>
    </location>
</feature>
<evidence type="ECO:0000256" key="3">
    <source>
        <dbReference type="ARBA" id="ARBA00023098"/>
    </source>
</evidence>